<dbReference type="Proteomes" id="UP000480178">
    <property type="component" value="Chromosome"/>
</dbReference>
<dbReference type="EMBL" id="CP048222">
    <property type="protein sequence ID" value="QHT69760.1"/>
    <property type="molecule type" value="Genomic_DNA"/>
</dbReference>
<dbReference type="Gene3D" id="3.40.50.410">
    <property type="entry name" value="von Willebrand factor, type A domain"/>
    <property type="match status" value="1"/>
</dbReference>
<evidence type="ECO:0000256" key="3">
    <source>
        <dbReference type="ARBA" id="ARBA00022989"/>
    </source>
</evidence>
<keyword evidence="3 5" id="KW-1133">Transmembrane helix</keyword>
<sequence length="322" mass="36469">MNWYYTPGWWEYICIGLFTGLYLLYVFRVVYLARMLQSSIQPLIAKFILRSFYFGLLVIALLGPSFGGLKKEVKAMGKDIYILVDLSQSMNANDMAPTRLERVKFEIEKFVHTLHTDRIGLIIFAEEAFVQCPLTFDKNTLLLFIETLKTGLMPTGSTNFEAALQLAFEKHTDTTNTSLSNQAKIILLFSDGEDFGDRHVTLLRQISNAGIRLFTVGVGTTTGGKIPSGKSFKKDNDGKEVITILQREHLLRMTERNGGNYYEINNTEDNMAELAQAIQNIEGQLLDTKDIEATANKYYYFLLVALLCMIVDIVIVSRTIHL</sequence>
<protein>
    <submittedName>
        <fullName evidence="7">VWA domain-containing protein</fullName>
    </submittedName>
</protein>
<evidence type="ECO:0000256" key="1">
    <source>
        <dbReference type="ARBA" id="ARBA00022475"/>
    </source>
</evidence>
<dbReference type="PANTHER" id="PTHR22550">
    <property type="entry name" value="SPORE GERMINATION PROTEIN"/>
    <property type="match status" value="1"/>
</dbReference>
<evidence type="ECO:0000313" key="7">
    <source>
        <dbReference type="EMBL" id="QHT69760.1"/>
    </source>
</evidence>
<dbReference type="InterPro" id="IPR050768">
    <property type="entry name" value="UPF0353/GerABKA_families"/>
</dbReference>
<feature type="transmembrane region" description="Helical" evidence="5">
    <location>
        <begin position="51"/>
        <end position="69"/>
    </location>
</feature>
<gene>
    <name evidence="7" type="ORF">GXP67_25500</name>
</gene>
<dbReference type="PANTHER" id="PTHR22550:SF5">
    <property type="entry name" value="LEUCINE ZIPPER PROTEIN 4"/>
    <property type="match status" value="1"/>
</dbReference>
<organism evidence="7 8">
    <name type="scientific">Rhodocytophaga rosea</name>
    <dbReference type="NCBI Taxonomy" id="2704465"/>
    <lineage>
        <taxon>Bacteria</taxon>
        <taxon>Pseudomonadati</taxon>
        <taxon>Bacteroidota</taxon>
        <taxon>Cytophagia</taxon>
        <taxon>Cytophagales</taxon>
        <taxon>Rhodocytophagaceae</taxon>
        <taxon>Rhodocytophaga</taxon>
    </lineage>
</organism>
<evidence type="ECO:0000256" key="2">
    <source>
        <dbReference type="ARBA" id="ARBA00022692"/>
    </source>
</evidence>
<dbReference type="RefSeq" id="WP_162445744.1">
    <property type="nucleotide sequence ID" value="NZ_CP048222.1"/>
</dbReference>
<keyword evidence="2 5" id="KW-0812">Transmembrane</keyword>
<name>A0A6C0GQH3_9BACT</name>
<dbReference type="PROSITE" id="PS50234">
    <property type="entry name" value="VWFA"/>
    <property type="match status" value="1"/>
</dbReference>
<evidence type="ECO:0000313" key="8">
    <source>
        <dbReference type="Proteomes" id="UP000480178"/>
    </source>
</evidence>
<evidence type="ECO:0000256" key="5">
    <source>
        <dbReference type="SAM" id="Phobius"/>
    </source>
</evidence>
<dbReference type="InterPro" id="IPR036465">
    <property type="entry name" value="vWFA_dom_sf"/>
</dbReference>
<dbReference type="SUPFAM" id="SSF53300">
    <property type="entry name" value="vWA-like"/>
    <property type="match status" value="1"/>
</dbReference>
<dbReference type="KEGG" id="rhoz:GXP67_25500"/>
<feature type="domain" description="VWFA" evidence="6">
    <location>
        <begin position="79"/>
        <end position="278"/>
    </location>
</feature>
<feature type="transmembrane region" description="Helical" evidence="5">
    <location>
        <begin position="298"/>
        <end position="320"/>
    </location>
</feature>
<reference evidence="7 8" key="1">
    <citation type="submission" date="2020-01" db="EMBL/GenBank/DDBJ databases">
        <authorList>
            <person name="Kim M.K."/>
        </authorList>
    </citation>
    <scope>NUCLEOTIDE SEQUENCE [LARGE SCALE GENOMIC DNA]</scope>
    <source>
        <strain evidence="7 8">172606-1</strain>
    </source>
</reference>
<proteinExistence type="predicted"/>
<accession>A0A6C0GQH3</accession>
<dbReference type="AlphaFoldDB" id="A0A6C0GQH3"/>
<evidence type="ECO:0000259" key="6">
    <source>
        <dbReference type="PROSITE" id="PS50234"/>
    </source>
</evidence>
<dbReference type="SMART" id="SM00327">
    <property type="entry name" value="VWA"/>
    <property type="match status" value="1"/>
</dbReference>
<keyword evidence="4 5" id="KW-0472">Membrane</keyword>
<dbReference type="InterPro" id="IPR002035">
    <property type="entry name" value="VWF_A"/>
</dbReference>
<evidence type="ECO:0000256" key="4">
    <source>
        <dbReference type="ARBA" id="ARBA00023136"/>
    </source>
</evidence>
<dbReference type="Pfam" id="PF13519">
    <property type="entry name" value="VWA_2"/>
    <property type="match status" value="1"/>
</dbReference>
<feature type="transmembrane region" description="Helical" evidence="5">
    <location>
        <begin position="12"/>
        <end position="31"/>
    </location>
</feature>
<keyword evidence="1" id="KW-1003">Cell membrane</keyword>
<keyword evidence="8" id="KW-1185">Reference proteome</keyword>